<dbReference type="CDD" id="cd13123">
    <property type="entry name" value="MATE_MurJ_like"/>
    <property type="match status" value="1"/>
</dbReference>
<feature type="compositionally biased region" description="Polar residues" evidence="8">
    <location>
        <begin position="594"/>
        <end position="604"/>
    </location>
</feature>
<feature type="transmembrane region" description="Helical" evidence="9">
    <location>
        <begin position="519"/>
        <end position="543"/>
    </location>
</feature>
<keyword evidence="5" id="KW-0573">Peptidoglycan synthesis</keyword>
<organism evidence="10 11">
    <name type="scientific">Dermabacter hominis 1368</name>
    <dbReference type="NCBI Taxonomy" id="1450519"/>
    <lineage>
        <taxon>Bacteria</taxon>
        <taxon>Bacillati</taxon>
        <taxon>Actinomycetota</taxon>
        <taxon>Actinomycetes</taxon>
        <taxon>Micrococcales</taxon>
        <taxon>Dermabacteraceae</taxon>
        <taxon>Dermabacter</taxon>
    </lineage>
</organism>
<dbReference type="Proteomes" id="UP000030182">
    <property type="component" value="Unassembled WGS sequence"/>
</dbReference>
<feature type="transmembrane region" description="Helical" evidence="9">
    <location>
        <begin position="97"/>
        <end position="122"/>
    </location>
</feature>
<evidence type="ECO:0000256" key="8">
    <source>
        <dbReference type="SAM" id="MobiDB-lite"/>
    </source>
</evidence>
<evidence type="ECO:0000256" key="1">
    <source>
        <dbReference type="ARBA" id="ARBA00004651"/>
    </source>
</evidence>
<gene>
    <name evidence="10" type="ORF">DHOM_06895</name>
</gene>
<feature type="region of interest" description="Disordered" evidence="8">
    <location>
        <begin position="626"/>
        <end position="650"/>
    </location>
</feature>
<evidence type="ECO:0000256" key="5">
    <source>
        <dbReference type="ARBA" id="ARBA00022984"/>
    </source>
</evidence>
<feature type="compositionally biased region" description="Basic and acidic residues" evidence="8">
    <location>
        <begin position="1194"/>
        <end position="1215"/>
    </location>
</feature>
<feature type="compositionally biased region" description="Low complexity" evidence="8">
    <location>
        <begin position="920"/>
        <end position="931"/>
    </location>
</feature>
<keyword evidence="4" id="KW-0133">Cell shape</keyword>
<dbReference type="InterPro" id="IPR004268">
    <property type="entry name" value="MurJ"/>
</dbReference>
<dbReference type="Pfam" id="PF03023">
    <property type="entry name" value="MurJ"/>
    <property type="match status" value="1"/>
</dbReference>
<evidence type="ECO:0000313" key="10">
    <source>
        <dbReference type="EMBL" id="KDS93281.1"/>
    </source>
</evidence>
<protein>
    <submittedName>
        <fullName evidence="10">Membrane protein</fullName>
    </submittedName>
</protein>
<name>A0ABR4SN79_9MICO</name>
<evidence type="ECO:0000313" key="11">
    <source>
        <dbReference type="Proteomes" id="UP000030182"/>
    </source>
</evidence>
<feature type="transmembrane region" description="Helical" evidence="9">
    <location>
        <begin position="485"/>
        <end position="507"/>
    </location>
</feature>
<dbReference type="InterPro" id="IPR051050">
    <property type="entry name" value="Lipid_II_flippase_MurJ/MviN"/>
</dbReference>
<keyword evidence="6 9" id="KW-1133">Transmembrane helix</keyword>
<evidence type="ECO:0000256" key="9">
    <source>
        <dbReference type="SAM" id="Phobius"/>
    </source>
</evidence>
<keyword evidence="11" id="KW-1185">Reference proteome</keyword>
<dbReference type="PRINTS" id="PR01806">
    <property type="entry name" value="VIRFACTRMVIN"/>
</dbReference>
<feature type="transmembrane region" description="Helical" evidence="9">
    <location>
        <begin position="64"/>
        <end position="85"/>
    </location>
</feature>
<comment type="subcellular location">
    <subcellularLocation>
        <location evidence="1">Cell membrane</location>
        <topology evidence="1">Multi-pass membrane protein</topology>
    </subcellularLocation>
</comment>
<reference evidence="10 11" key="1">
    <citation type="submission" date="2014-01" db="EMBL/GenBank/DDBJ databases">
        <title>Draft genome sequence of the multidrug-resistant clinical isolate Dermabacter hominis 1368.</title>
        <authorList>
            <person name="Albersmeier A."/>
            <person name="Bomholt C."/>
            <person name="Glaub A."/>
            <person name="Ruckert C."/>
            <person name="Soriano F."/>
            <person name="Fernandez-Natal I."/>
            <person name="Tauch A."/>
        </authorList>
    </citation>
    <scope>NUCLEOTIDE SEQUENCE [LARGE SCALE GENOMIC DNA]</scope>
    <source>
        <strain evidence="10 11">1368</strain>
    </source>
</reference>
<keyword evidence="3 9" id="KW-0812">Transmembrane</keyword>
<feature type="transmembrane region" description="Helical" evidence="9">
    <location>
        <begin position="167"/>
        <end position="189"/>
    </location>
</feature>
<feature type="transmembrane region" description="Helical" evidence="9">
    <location>
        <begin position="348"/>
        <end position="372"/>
    </location>
</feature>
<feature type="compositionally biased region" description="Low complexity" evidence="8">
    <location>
        <begin position="1014"/>
        <end position="1035"/>
    </location>
</feature>
<dbReference type="PANTHER" id="PTHR47019">
    <property type="entry name" value="LIPID II FLIPPASE MURJ"/>
    <property type="match status" value="1"/>
</dbReference>
<feature type="transmembrane region" description="Helical" evidence="9">
    <location>
        <begin position="384"/>
        <end position="404"/>
    </location>
</feature>
<feature type="transmembrane region" description="Helical" evidence="9">
    <location>
        <begin position="302"/>
        <end position="323"/>
    </location>
</feature>
<accession>A0ABR4SN79</accession>
<evidence type="ECO:0000256" key="2">
    <source>
        <dbReference type="ARBA" id="ARBA00022475"/>
    </source>
</evidence>
<feature type="transmembrane region" description="Helical" evidence="9">
    <location>
        <begin position="247"/>
        <end position="267"/>
    </location>
</feature>
<sequence length="1363" mass="143661">MNKPSTSSARGKAMRASAVMAVASASTRLLGFVRTFLLGMVLGGSASIAANAYSAAQILPNSLWILIGGGTLNAILVPAVVRAAKLPDRGEDFCSRLFTLFFVVAAAITTLCTLAVPLLTVVANSKLDPGTAQAATVLGYFMMPQMIFSCIYIMFGQILNAHESFGPFTWAPALNNIMNIAGSILFLLLWGTQPDGTQWTWGMVLVLALSQVGGSAAQALLVWAWTRKIGLKIRFKWGFRGLGLRKLGTMGLWTFAMMVIGQIAVFARRWSTGGAVSAVEKAQASGVGASRELYPALAALDWSYTVFMLPQGIIAVSLVTSIFPRMSKRVTEHDHLGAYRTYSSMNRILFVPMILATAVLVVLAAPIMWVVVGGTSPTGAGANGLVLIGYTLGLPAFAATYLVTRYFYAYEDTRTAFLMRVPPTVLSLIAIPAILFWVDPRYAAAAGAFVSSVGILIGWLEGVWHMRRNLARKGVDMSQVNSFGAVSMVARLLVAGLVSMAAGWGLLALFGDLTWRGRLITIVVGVIVAAVMTGVFALVAWALRVSEIRDAATMIVSRIMRKRGRGKPAEKPQEETPAAVEETSSVPEAPRYDGQTSDRTVQANQRMTVTDIRSLEELFSSLSLSPALDGSGRGETGRVPSSTTEGASWHRGVKESGEPILVFLVRGEFAADVLDAARRVSLVSVPGLEAVHDVLEPSDGESKATAVVYTDPGLPTLADLTRDGALRAETARTIAGRVTTTLQEARSKGIRHHHLDEDRVFVDLEHDQVTILGAGVEDAGDEGLLHLTEPFTLSPDVRAVGRVLYVGLAGRGPEFFGSDASFDPSTTSPRTVPAELGALTAALLTPLTPNAPADGPRPMSIEDVREELSPWQSLPVTLEAYDPEQHAGAPVPLAVRKAAGPVVAGPFERQAEAQSEAAVSNPESPAPAENPEANEDVEATEAAEGTENAEHTETPANSEGPEITEGSEVPEATLTGTAETVDKPLTDSEKPWSEVIDAPQNPSAASTFPGHIDPSTPYAPAAPAEEPTAPVAPVAPAAPAPIPVAGREESLAESPRTPNTNDEPHPAPGRPAVAPPSAVQHAAPRVRQNAPGAGVVIPVQGRDASAFDANAPAPQSPQHASAFRDVMDIALASDASGSTPASGGSTVSRSTTARVILVAALLAVILGLVWAVTSVTSVGRHNRDVATSPTTQASEEKAPKETEAPAEKPSEKPTETPKPLAPLNQVSIVYPPDPTKADKPERAGNMLDGDPSTVWKTQRYKGADFGKLRDGMGVKLDLGEGEVKNVRVTPGAQQGGTIELRTLTEDGQLGDVLASGEVAAGQDLTLTPEKPVDARSLVLWAPNLGAIDGGFRLEIAEVKVNQE</sequence>
<feature type="compositionally biased region" description="Acidic residues" evidence="8">
    <location>
        <begin position="932"/>
        <end position="941"/>
    </location>
</feature>
<dbReference type="RefSeq" id="WP_070457652.1">
    <property type="nucleotide sequence ID" value="NZ_KN323183.1"/>
</dbReference>
<evidence type="ECO:0000256" key="6">
    <source>
        <dbReference type="ARBA" id="ARBA00022989"/>
    </source>
</evidence>
<feature type="compositionally biased region" description="Polar residues" evidence="8">
    <location>
        <begin position="1182"/>
        <end position="1192"/>
    </location>
</feature>
<keyword evidence="7 9" id="KW-0472">Membrane</keyword>
<keyword evidence="2" id="KW-1003">Cell membrane</keyword>
<feature type="transmembrane region" description="Helical" evidence="9">
    <location>
        <begin position="444"/>
        <end position="464"/>
    </location>
</feature>
<feature type="compositionally biased region" description="Basic and acidic residues" evidence="8">
    <location>
        <begin position="980"/>
        <end position="992"/>
    </location>
</feature>
<dbReference type="Gene3D" id="1.10.510.10">
    <property type="entry name" value="Transferase(Phosphotransferase) domain 1"/>
    <property type="match status" value="1"/>
</dbReference>
<dbReference type="PANTHER" id="PTHR47019:SF1">
    <property type="entry name" value="LIPID II FLIPPASE MURJ"/>
    <property type="match status" value="1"/>
</dbReference>
<feature type="region of interest" description="Disordered" evidence="8">
    <location>
        <begin position="562"/>
        <end position="604"/>
    </location>
</feature>
<evidence type="ECO:0000256" key="3">
    <source>
        <dbReference type="ARBA" id="ARBA00022692"/>
    </source>
</evidence>
<feature type="transmembrane region" description="Helical" evidence="9">
    <location>
        <begin position="416"/>
        <end position="438"/>
    </location>
</feature>
<feature type="transmembrane region" description="Helical" evidence="9">
    <location>
        <begin position="1155"/>
        <end position="1173"/>
    </location>
</feature>
<feature type="region of interest" description="Disordered" evidence="8">
    <location>
        <begin position="1182"/>
        <end position="1251"/>
    </location>
</feature>
<feature type="transmembrane region" description="Helical" evidence="9">
    <location>
        <begin position="201"/>
        <end position="226"/>
    </location>
</feature>
<proteinExistence type="predicted"/>
<feature type="region of interest" description="Disordered" evidence="8">
    <location>
        <begin position="909"/>
        <end position="1090"/>
    </location>
</feature>
<comment type="caution">
    <text evidence="10">The sequence shown here is derived from an EMBL/GenBank/DDBJ whole genome shotgun (WGS) entry which is preliminary data.</text>
</comment>
<evidence type="ECO:0000256" key="4">
    <source>
        <dbReference type="ARBA" id="ARBA00022960"/>
    </source>
</evidence>
<dbReference type="EMBL" id="JDRS01000008">
    <property type="protein sequence ID" value="KDS93281.1"/>
    <property type="molecule type" value="Genomic_DNA"/>
</dbReference>
<evidence type="ECO:0000256" key="7">
    <source>
        <dbReference type="ARBA" id="ARBA00023136"/>
    </source>
</evidence>
<feature type="transmembrane region" description="Helical" evidence="9">
    <location>
        <begin position="134"/>
        <end position="155"/>
    </location>
</feature>